<sequence length="182" mass="20605">MVALQGQVTEMSKLLQSMVLAQVNVVSSSVHVVKHVAEMDCVGCSGSYNTDVCPFNTKMITYAKNDPYSNTYNGGWRNHSNFSWGGTGQDNQGRQGDQEHYRDFIILDYEAHQEVPIILECPFLSTGHALIDVHYGELTTRNTMKKFVELFDSEEFFGEEDPNYIMEEINVVYGAKFEPLDL</sequence>
<comment type="caution">
    <text evidence="1">The sequence shown here is derived from an EMBL/GenBank/DDBJ whole genome shotgun (WGS) entry which is preliminary data.</text>
</comment>
<dbReference type="OrthoDB" id="778454at2759"/>
<evidence type="ECO:0000313" key="2">
    <source>
        <dbReference type="EMBL" id="TYK04705.1"/>
    </source>
</evidence>
<gene>
    <name evidence="2" type="ORF">E5676_scaffold76994G00070</name>
    <name evidence="1" type="ORF">E6C27_scaffold409G001200</name>
</gene>
<evidence type="ECO:0000313" key="4">
    <source>
        <dbReference type="Proteomes" id="UP000321947"/>
    </source>
</evidence>
<dbReference type="EMBL" id="SSTE01006781">
    <property type="protein sequence ID" value="KAA0058408.1"/>
    <property type="molecule type" value="Genomic_DNA"/>
</dbReference>
<protein>
    <submittedName>
        <fullName evidence="1">Uncharacterized protein</fullName>
    </submittedName>
</protein>
<evidence type="ECO:0000313" key="3">
    <source>
        <dbReference type="Proteomes" id="UP000321393"/>
    </source>
</evidence>
<dbReference type="EMBL" id="SSTD01014090">
    <property type="protein sequence ID" value="TYK04705.1"/>
    <property type="molecule type" value="Genomic_DNA"/>
</dbReference>
<organism evidence="1 3">
    <name type="scientific">Cucumis melo var. makuwa</name>
    <name type="common">Oriental melon</name>
    <dbReference type="NCBI Taxonomy" id="1194695"/>
    <lineage>
        <taxon>Eukaryota</taxon>
        <taxon>Viridiplantae</taxon>
        <taxon>Streptophyta</taxon>
        <taxon>Embryophyta</taxon>
        <taxon>Tracheophyta</taxon>
        <taxon>Spermatophyta</taxon>
        <taxon>Magnoliopsida</taxon>
        <taxon>eudicotyledons</taxon>
        <taxon>Gunneridae</taxon>
        <taxon>Pentapetalae</taxon>
        <taxon>rosids</taxon>
        <taxon>fabids</taxon>
        <taxon>Cucurbitales</taxon>
        <taxon>Cucurbitaceae</taxon>
        <taxon>Benincaseae</taxon>
        <taxon>Cucumis</taxon>
    </lineage>
</organism>
<accession>A0A5A7UTC1</accession>
<evidence type="ECO:0000313" key="1">
    <source>
        <dbReference type="EMBL" id="KAA0058408.1"/>
    </source>
</evidence>
<dbReference type="AlphaFoldDB" id="A0A5A7UTC1"/>
<dbReference type="PANTHER" id="PTHR33067">
    <property type="entry name" value="RNA-DIRECTED DNA POLYMERASE-RELATED"/>
    <property type="match status" value="1"/>
</dbReference>
<dbReference type="Proteomes" id="UP000321393">
    <property type="component" value="Unassembled WGS sequence"/>
</dbReference>
<dbReference type="PANTHER" id="PTHR33067:SF39">
    <property type="entry name" value="TRANSCRIPTION FACTOR INTERACTOR AND REGULATOR CCHC(ZN) FAMILY"/>
    <property type="match status" value="1"/>
</dbReference>
<name>A0A5A7UTC1_CUCMM</name>
<reference evidence="3 4" key="1">
    <citation type="submission" date="2019-08" db="EMBL/GenBank/DDBJ databases">
        <title>Draft genome sequences of two oriental melons (Cucumis melo L. var makuwa).</title>
        <authorList>
            <person name="Kwon S.-Y."/>
        </authorList>
    </citation>
    <scope>NUCLEOTIDE SEQUENCE [LARGE SCALE GENOMIC DNA]</scope>
    <source>
        <strain evidence="4">cv. Chang Bougi</strain>
        <strain evidence="3">cv. SW 3</strain>
        <tissue evidence="1">Leaf</tissue>
    </source>
</reference>
<proteinExistence type="predicted"/>
<dbReference type="Proteomes" id="UP000321947">
    <property type="component" value="Unassembled WGS sequence"/>
</dbReference>